<protein>
    <submittedName>
        <fullName evidence="3">Uncharacterized protein</fullName>
    </submittedName>
</protein>
<name>A0AAX4PMX9_9CHLO</name>
<accession>A0AAX4PMX9</accession>
<reference evidence="3 4" key="1">
    <citation type="submission" date="2024-03" db="EMBL/GenBank/DDBJ databases">
        <title>Complete genome sequence of the green alga Chloropicon roscoffensis RCC1871.</title>
        <authorList>
            <person name="Lemieux C."/>
            <person name="Pombert J.-F."/>
            <person name="Otis C."/>
            <person name="Turmel M."/>
        </authorList>
    </citation>
    <scope>NUCLEOTIDE SEQUENCE [LARGE SCALE GENOMIC DNA]</scope>
    <source>
        <strain evidence="3 4">RCC1871</strain>
    </source>
</reference>
<sequence>MSLKNPAYDRPVEPVASMSHEAPMEARAADPVMGTQGQEDEVEMEIAPLLHSEMEKIQFRTRCQTCSIVTQTVLLVAIGLVIIAGVVVLNFQFENLNAELKSLADTGEMARPLLSEGTQLASEFNNLTDSLSGLGLTGNDSLASGVQDFATTISDAGKQLLGGLTDAIQG</sequence>
<organism evidence="3 4">
    <name type="scientific">Chloropicon roscoffensis</name>
    <dbReference type="NCBI Taxonomy" id="1461544"/>
    <lineage>
        <taxon>Eukaryota</taxon>
        <taxon>Viridiplantae</taxon>
        <taxon>Chlorophyta</taxon>
        <taxon>Chloropicophyceae</taxon>
        <taxon>Chloropicales</taxon>
        <taxon>Chloropicaceae</taxon>
        <taxon>Chloropicon</taxon>
    </lineage>
</organism>
<gene>
    <name evidence="3" type="ORF">HKI87_18g86650</name>
</gene>
<keyword evidence="2" id="KW-1133">Transmembrane helix</keyword>
<evidence type="ECO:0000256" key="1">
    <source>
        <dbReference type="SAM" id="MobiDB-lite"/>
    </source>
</evidence>
<evidence type="ECO:0000313" key="4">
    <source>
        <dbReference type="Proteomes" id="UP001472866"/>
    </source>
</evidence>
<evidence type="ECO:0000256" key="2">
    <source>
        <dbReference type="SAM" id="Phobius"/>
    </source>
</evidence>
<dbReference type="Proteomes" id="UP001472866">
    <property type="component" value="Chromosome 18"/>
</dbReference>
<dbReference type="EMBL" id="CP151518">
    <property type="protein sequence ID" value="WZN67093.1"/>
    <property type="molecule type" value="Genomic_DNA"/>
</dbReference>
<dbReference type="AlphaFoldDB" id="A0AAX4PMX9"/>
<feature type="transmembrane region" description="Helical" evidence="2">
    <location>
        <begin position="68"/>
        <end position="91"/>
    </location>
</feature>
<feature type="region of interest" description="Disordered" evidence="1">
    <location>
        <begin position="1"/>
        <end position="22"/>
    </location>
</feature>
<keyword evidence="4" id="KW-1185">Reference proteome</keyword>
<keyword evidence="2" id="KW-0472">Membrane</keyword>
<proteinExistence type="predicted"/>
<evidence type="ECO:0000313" key="3">
    <source>
        <dbReference type="EMBL" id="WZN67093.1"/>
    </source>
</evidence>
<keyword evidence="2" id="KW-0812">Transmembrane</keyword>